<protein>
    <submittedName>
        <fullName evidence="1">Asparaginase</fullName>
    </submittedName>
</protein>
<evidence type="ECO:0000313" key="1">
    <source>
        <dbReference type="EMBL" id="APF41373.1"/>
    </source>
</evidence>
<dbReference type="Pfam" id="PF06089">
    <property type="entry name" value="Asparaginase_II"/>
    <property type="match status" value="1"/>
</dbReference>
<dbReference type="STRING" id="556325.BHE16_10630"/>
<sequence>MSYPLTSQRSEELAIVERNGWAESRHLGAAVVVNADGTVVTELGDARASIFPRSTLKPFQTLAVMRAGVPLRGAHVALASASHVGSLEHQSAVLDMLHLAGLDESALQCPTAWPKHSESRIEMARTTGEPNRLAFNCSGKHAAFLMACVENDWPIENYLDPKHPLQQAILQTIEEVTGSSFANVAVDGCGAPVPAIELLGLARATSMLAAAPGNKASDARAATIATAMLDYPWAVQGHGEENTVVMEELEVIAKLGAEGVLILGAPNGTACAVKMLDGNGRAATLVGLTLLANAGAVSADAVRDVLPKVVPEVLGGGKPEGRLTLARPVLELLEA</sequence>
<dbReference type="PANTHER" id="PTHR42110:SF1">
    <property type="entry name" value="L-ASPARAGINASE, PUTATIVE (AFU_ORTHOLOGUE AFUA_3G11890)-RELATED"/>
    <property type="match status" value="1"/>
</dbReference>
<proteinExistence type="predicted"/>
<dbReference type="KEGG" id="nae:BHE16_10630"/>
<dbReference type="Proteomes" id="UP000183530">
    <property type="component" value="Chromosome"/>
</dbReference>
<organism evidence="1 2">
    <name type="scientific">Neomicrococcus aestuarii</name>
    <dbReference type="NCBI Taxonomy" id="556325"/>
    <lineage>
        <taxon>Bacteria</taxon>
        <taxon>Bacillati</taxon>
        <taxon>Actinomycetota</taxon>
        <taxon>Actinomycetes</taxon>
        <taxon>Micrococcales</taxon>
        <taxon>Micrococcaceae</taxon>
        <taxon>Neomicrococcus</taxon>
    </lineage>
</organism>
<keyword evidence="2" id="KW-1185">Reference proteome</keyword>
<dbReference type="RefSeq" id="WP_071894841.1">
    <property type="nucleotide sequence ID" value="NZ_CP018135.1"/>
</dbReference>
<evidence type="ECO:0000313" key="2">
    <source>
        <dbReference type="Proteomes" id="UP000183530"/>
    </source>
</evidence>
<dbReference type="AlphaFoldDB" id="A0A1L2ZPK7"/>
<dbReference type="EMBL" id="CP018135">
    <property type="protein sequence ID" value="APF41373.1"/>
    <property type="molecule type" value="Genomic_DNA"/>
</dbReference>
<gene>
    <name evidence="1" type="ORF">BHE16_10630</name>
</gene>
<dbReference type="InterPro" id="IPR010349">
    <property type="entry name" value="Asparaginase_II"/>
</dbReference>
<accession>A0A1L2ZPK7</accession>
<reference evidence="1 2" key="1">
    <citation type="submission" date="2016-11" db="EMBL/GenBank/DDBJ databases">
        <title>Genome sequencing of Zhihengliuella aestuarii B18 antagonistic to Plasmodiophora brassicae.</title>
        <authorList>
            <person name="Luo Y."/>
        </authorList>
    </citation>
    <scope>NUCLEOTIDE SEQUENCE [LARGE SCALE GENOMIC DNA]</scope>
    <source>
        <strain evidence="1 2">B18</strain>
    </source>
</reference>
<name>A0A1L2ZPK7_9MICC</name>
<dbReference type="PANTHER" id="PTHR42110">
    <property type="entry name" value="L-ASPARAGINASE, PUTATIVE (AFU_ORTHOLOGUE AFUA_3G11890)-RELATED"/>
    <property type="match status" value="1"/>
</dbReference>
<dbReference type="OrthoDB" id="9780674at2"/>